<keyword evidence="14" id="KW-1185">Reference proteome</keyword>
<keyword evidence="5" id="KW-0813">Transport</keyword>
<evidence type="ECO:0000256" key="3">
    <source>
        <dbReference type="ARBA" id="ARBA00009714"/>
    </source>
</evidence>
<dbReference type="eggNOG" id="KOG2993">
    <property type="taxonomic scope" value="Eukaryota"/>
</dbReference>
<dbReference type="RefSeq" id="XP_013759400.1">
    <property type="nucleotide sequence ID" value="XM_013903946.1"/>
</dbReference>
<name>A0A0L0D552_THETB</name>
<dbReference type="GO" id="GO:0000422">
    <property type="term" value="P:autophagy of mitochondrion"/>
    <property type="evidence" value="ECO:0007669"/>
    <property type="project" value="TreeGrafter"/>
</dbReference>
<dbReference type="GO" id="GO:0061709">
    <property type="term" value="P:reticulophagy"/>
    <property type="evidence" value="ECO:0007669"/>
    <property type="project" value="TreeGrafter"/>
</dbReference>
<proteinExistence type="inferred from homology"/>
<dbReference type="GO" id="GO:0034727">
    <property type="term" value="P:piecemeal microautophagy of the nucleus"/>
    <property type="evidence" value="ECO:0007669"/>
    <property type="project" value="TreeGrafter"/>
</dbReference>
<dbReference type="GO" id="GO:0061723">
    <property type="term" value="P:glycophagy"/>
    <property type="evidence" value="ECO:0007669"/>
    <property type="project" value="TreeGrafter"/>
</dbReference>
<feature type="compositionally biased region" description="Low complexity" evidence="12">
    <location>
        <begin position="177"/>
        <end position="188"/>
    </location>
</feature>
<evidence type="ECO:0000256" key="1">
    <source>
        <dbReference type="ARBA" id="ARBA00004406"/>
    </source>
</evidence>
<reference evidence="13 14" key="1">
    <citation type="submission" date="2010-05" db="EMBL/GenBank/DDBJ databases">
        <title>The Genome Sequence of Thecamonas trahens ATCC 50062.</title>
        <authorList>
            <consortium name="The Broad Institute Genome Sequencing Platform"/>
            <person name="Russ C."/>
            <person name="Cuomo C."/>
            <person name="Shea T."/>
            <person name="Young S.K."/>
            <person name="Zeng Q."/>
            <person name="Koehrsen M."/>
            <person name="Haas B."/>
            <person name="Borodovsky M."/>
            <person name="Guigo R."/>
            <person name="Alvarado L."/>
            <person name="Berlin A."/>
            <person name="Bochicchio J."/>
            <person name="Borenstein D."/>
            <person name="Chapman S."/>
            <person name="Chen Z."/>
            <person name="Freedman E."/>
            <person name="Gellesch M."/>
            <person name="Goldberg J."/>
            <person name="Griggs A."/>
            <person name="Gujja S."/>
            <person name="Heilman E."/>
            <person name="Heiman D."/>
            <person name="Hepburn T."/>
            <person name="Howarth C."/>
            <person name="Jen D."/>
            <person name="Larson L."/>
            <person name="Mehta T."/>
            <person name="Park D."/>
            <person name="Pearson M."/>
            <person name="Roberts A."/>
            <person name="Saif S."/>
            <person name="Shenoy N."/>
            <person name="Sisk P."/>
            <person name="Stolte C."/>
            <person name="Sykes S."/>
            <person name="Thomson T."/>
            <person name="Walk T."/>
            <person name="White J."/>
            <person name="Yandava C."/>
            <person name="Burger G."/>
            <person name="Gray M.W."/>
            <person name="Holland P.W.H."/>
            <person name="King N."/>
            <person name="Lang F.B.F."/>
            <person name="Roger A.J."/>
            <person name="Ruiz-Trillo I."/>
            <person name="Lander E."/>
            <person name="Nusbaum C."/>
        </authorList>
    </citation>
    <scope>NUCLEOTIDE SEQUENCE [LARGE SCALE GENOMIC DNA]</scope>
    <source>
        <strain evidence="13 14">ATCC 50062</strain>
    </source>
</reference>
<evidence type="ECO:0000313" key="14">
    <source>
        <dbReference type="Proteomes" id="UP000054408"/>
    </source>
</evidence>
<comment type="subcellular location">
    <subcellularLocation>
        <location evidence="1">Endoplasmic reticulum membrane</location>
        <topology evidence="1">Peripheral membrane protein</topology>
    </subcellularLocation>
    <subcellularLocation>
        <location evidence="2">Preautophagosomal structure membrane</location>
        <topology evidence="2">Peripheral membrane protein</topology>
    </subcellularLocation>
</comment>
<evidence type="ECO:0000256" key="7">
    <source>
        <dbReference type="ARBA" id="ARBA00023006"/>
    </source>
</evidence>
<evidence type="ECO:0000256" key="6">
    <source>
        <dbReference type="ARBA" id="ARBA00022824"/>
    </source>
</evidence>
<sequence length="2098" mass="221650">MLKSVLPSSWERRLFKYALRRAVGPYLLSELRLDQLDGSATEGALSLNDLELNPVALNSFLMQSPFKISSGYLGSVAVELDWANLLDAPCDVTVDRLELALVSNDSLSPDSPLHPDNLLAAHAVLAPPSADELAEAFMAEERSAGVASVFTADPLADADYEPVSPTASSPPREMPRAAAYGSASDSAAPPDALDGVATLADLIYTIVNKVSVSVNQIAIRLEHYSPRASTRSVILITIPLLKLVDETPPGGSPRPPLWHKALRFFGWKVQLVEHDAPVPPAFVGAFDPAESVLFAAAAAVTAPASAPLPTIAVGDPATASELRLTLRNDKADDPLPPTAVPDYDLDIHIASASFALSAAQLELVLEVLDAYSLPTPAPDADADVDAECPSPPSSPSPFPLKLRARVDAVSLVLIYDAFFDLVDAELASGAPTPRGFATGTESDWDVDNPDLASSVSSSFLGLDRDDSASLATSMCRSSLASSVWHSAVLDVVEPGDLDSALASVDHMAIQLDALSCGLSLVNAPAPETNVVVTAASLAVSEVLAGKSIAVASLAPPSPEAATLVPHALCATVVLGCALPPPPLRIELLHPLSLELDLRILDRLGPFLAPSPVVAAHRMASLLADLDAIRSQPTPSFSIAELLAAKAPLVDALFASPATPSDDDLAAALPITLVVPFAALQLKFPVLASTRNAVHSERLVITAKDLVVDIPPSPDLRLVVSASELNCALDDLDFATLGSRDSRITLDIAVSSSVSVMLGLDEPGDEPVSDSPPAVHATSVPLTTPDEPHPIFGAARASSIRGVFSTLVSTFEGASQRYAAPSRAEAADLQAATLASAQYAITVSLPAAAITLSKRTYDILYARFMELLAVLDVAASRDLAILRHKLVQERKLKAAIVAARTQDIRDAGSDANSHSNDEFFDALAVTSSSDELGLLDRATPPPLLSASTSSSGTVSDDMLESALFQSMLGVAPGHGMTQDELARSILTAVPHQRPLDDSDDASADEAQQPATKPHVVIPPATQSPADDTSAYDLLLASQPTADSGLALLLTVDALSLVLVEELAPYDNEAESSDHLHTYTIVADSLRLFQAGQFRSQHLAYTTVELSGIAVTDNSVSVVRTCPVLTSNDAERAGALRVSVLGNATPRAALPDMLIALEAWRLELVIRLHDETATRMASFFGPPLAWPQVAFPPLPSTPGVLNFQAVVHDAALRYTPRHHPAALIVAASQLRVSTNMVDGAKSFGLELAFHDATGYLHDDQTALAERELGPAAESAYSFDAHFERCLGAARIAALDYAQLFIRTSDEPDVARSGPAFELRVSNELLRLDLCRDSLHIVNDLITYLGAGMDWLDADQLQAALDDAAAALDARNVARARAHANTTTVGATDNVVVAAQSEAAAAAAPAAGSPDMFDALEAEAFASDDGSSGPDLIALAAEELFPGEAPGDRNAAALTGGEPGLAALGESNASVYHDALPMVEDYFGPGEAARVAAPPHLRKKRVTIVETPIELPPSIHVGVAPAADNDDDWFVFDIEIDDDAAEYYDTVTASSKSVPVGELPTTVRVNRQAGLASDTTIRSVYSLDHADADGGRVVESGNVTIVSRLSAGEAIPMVENYFARPALLPGRATGEAALEDNLDSVITLNDISIVIALHDGLDFGDGSEPRMADAVEFCFSHAFVRSASYTPASAKVSSLTVSIKDLEIVDGLSSSVHHKVLTYLESEETPRRAGSAMISARYDLVLPAESASAADAEVQLKVSLLPLRLNIDQDVAELVVSAALHSARPELRGVLELVEQHAAVSVELAAGESCSAEYSADDDAESEETFVQYVEISKLELRVDYNPKRLDYERLWNREGVEDVLQFFNLVPIDDMALVLAPVKLAGMAGWPAVVAGIIEVWRPKDRSDVLRMLPGLVGGISPLRPIMNVGTGFAELVMLPIEHYQRDGRVMYGLQRGATSLLRRAAFEAANVSAHLSVGAQVVLEQADDLLTPAHLSNRDGPSVSKFAAQPGSVSEGVREAYRSFTRGLTDAAATIFAVPLREYHQTGTGGMVKSVIRAVPVAILRTGMGTTEALSKTLLGVTNSLDPFRFRKLAIKYKVPPRQ</sequence>
<dbReference type="GO" id="GO:0032266">
    <property type="term" value="F:phosphatidylinositol-3-phosphate binding"/>
    <property type="evidence" value="ECO:0007669"/>
    <property type="project" value="TreeGrafter"/>
</dbReference>
<protein>
    <recommendedName>
        <fullName evidence="4">Autophagy-related protein 2</fullName>
    </recommendedName>
</protein>
<dbReference type="STRING" id="461836.A0A0L0D552"/>
<dbReference type="EMBL" id="GL349447">
    <property type="protein sequence ID" value="KNC47464.1"/>
    <property type="molecule type" value="Genomic_DNA"/>
</dbReference>
<feature type="region of interest" description="Disordered" evidence="12">
    <location>
        <begin position="760"/>
        <end position="781"/>
    </location>
</feature>
<dbReference type="GO" id="GO:0061908">
    <property type="term" value="C:phagophore"/>
    <property type="evidence" value="ECO:0007669"/>
    <property type="project" value="TreeGrafter"/>
</dbReference>
<dbReference type="InterPro" id="IPR026849">
    <property type="entry name" value="ATG2"/>
</dbReference>
<dbReference type="PANTHER" id="PTHR13190:SF1">
    <property type="entry name" value="AUTOPHAGY-RELATED 2, ISOFORM A"/>
    <property type="match status" value="1"/>
</dbReference>
<evidence type="ECO:0000256" key="12">
    <source>
        <dbReference type="SAM" id="MobiDB-lite"/>
    </source>
</evidence>
<comment type="catalytic activity">
    <reaction evidence="11">
        <text>a 1,2-diacyl-sn-glycero-3-phosphoethanolamine(in) = a 1,2-diacyl-sn-glycero-3-phosphoethanolamine(out)</text>
        <dbReference type="Rhea" id="RHEA:38895"/>
        <dbReference type="ChEBI" id="CHEBI:64612"/>
    </reaction>
</comment>
<keyword evidence="7" id="KW-0072">Autophagy</keyword>
<dbReference type="GO" id="GO:0034045">
    <property type="term" value="C:phagophore assembly site membrane"/>
    <property type="evidence" value="ECO:0007669"/>
    <property type="project" value="UniProtKB-SubCell"/>
</dbReference>
<comment type="catalytic activity">
    <reaction evidence="10">
        <text>a 1,2-diacyl-sn-glycero-3-phospho-L-serine(in) = a 1,2-diacyl-sn-glycero-3-phospho-L-serine(out)</text>
        <dbReference type="Rhea" id="RHEA:38663"/>
        <dbReference type="ChEBI" id="CHEBI:57262"/>
    </reaction>
</comment>
<organism evidence="13 14">
    <name type="scientific">Thecamonas trahens ATCC 50062</name>
    <dbReference type="NCBI Taxonomy" id="461836"/>
    <lineage>
        <taxon>Eukaryota</taxon>
        <taxon>Apusozoa</taxon>
        <taxon>Apusomonadida</taxon>
        <taxon>Apusomonadidae</taxon>
        <taxon>Thecamonas</taxon>
    </lineage>
</organism>
<dbReference type="Proteomes" id="UP000054408">
    <property type="component" value="Unassembled WGS sequence"/>
</dbReference>
<evidence type="ECO:0000256" key="11">
    <source>
        <dbReference type="ARBA" id="ARBA00024615"/>
    </source>
</evidence>
<accession>A0A0L0D552</accession>
<keyword evidence="6" id="KW-0256">Endoplasmic reticulum</keyword>
<feature type="region of interest" description="Disordered" evidence="12">
    <location>
        <begin position="991"/>
        <end position="1022"/>
    </location>
</feature>
<dbReference type="GO" id="GO:0006869">
    <property type="term" value="P:lipid transport"/>
    <property type="evidence" value="ECO:0007669"/>
    <property type="project" value="UniProtKB-KW"/>
</dbReference>
<comment type="similarity">
    <text evidence="3">Belongs to the ATG2 family.</text>
</comment>
<evidence type="ECO:0000256" key="9">
    <source>
        <dbReference type="ARBA" id="ARBA00023136"/>
    </source>
</evidence>
<dbReference type="GO" id="GO:0043495">
    <property type="term" value="F:protein-membrane adaptor activity"/>
    <property type="evidence" value="ECO:0007669"/>
    <property type="project" value="TreeGrafter"/>
</dbReference>
<dbReference type="PANTHER" id="PTHR13190">
    <property type="entry name" value="AUTOPHAGY-RELATED 2, ISOFORM A"/>
    <property type="match status" value="1"/>
</dbReference>
<gene>
    <name evidence="13" type="ORF">AMSG_02481</name>
</gene>
<keyword evidence="8" id="KW-0445">Lipid transport</keyword>
<dbReference type="GeneID" id="25562161"/>
<evidence type="ECO:0000256" key="5">
    <source>
        <dbReference type="ARBA" id="ARBA00022448"/>
    </source>
</evidence>
<evidence type="ECO:0000256" key="10">
    <source>
        <dbReference type="ARBA" id="ARBA00024479"/>
    </source>
</evidence>
<feature type="region of interest" description="Disordered" evidence="12">
    <location>
        <begin position="160"/>
        <end position="188"/>
    </location>
</feature>
<dbReference type="GO" id="GO:0005789">
    <property type="term" value="C:endoplasmic reticulum membrane"/>
    <property type="evidence" value="ECO:0007669"/>
    <property type="project" value="UniProtKB-SubCell"/>
</dbReference>
<dbReference type="OrthoDB" id="18982at2759"/>
<evidence type="ECO:0000256" key="8">
    <source>
        <dbReference type="ARBA" id="ARBA00023055"/>
    </source>
</evidence>
<evidence type="ECO:0000313" key="13">
    <source>
        <dbReference type="EMBL" id="KNC47464.1"/>
    </source>
</evidence>
<dbReference type="Pfam" id="PF13329">
    <property type="entry name" value="ATG2_CAD"/>
    <property type="match status" value="2"/>
</dbReference>
<dbReference type="GO" id="GO:0000045">
    <property type="term" value="P:autophagosome assembly"/>
    <property type="evidence" value="ECO:0007669"/>
    <property type="project" value="TreeGrafter"/>
</dbReference>
<evidence type="ECO:0000256" key="4">
    <source>
        <dbReference type="ARBA" id="ARBA00018070"/>
    </source>
</evidence>
<keyword evidence="9" id="KW-0472">Membrane</keyword>
<evidence type="ECO:0000256" key="2">
    <source>
        <dbReference type="ARBA" id="ARBA00004623"/>
    </source>
</evidence>